<proteinExistence type="predicted"/>
<evidence type="ECO:0000256" key="4">
    <source>
        <dbReference type="ARBA" id="ARBA00022833"/>
    </source>
</evidence>
<dbReference type="Proteomes" id="UP001279734">
    <property type="component" value="Unassembled WGS sequence"/>
</dbReference>
<dbReference type="SUPFAM" id="SSF57903">
    <property type="entry name" value="FYVE/PHD zinc finger"/>
    <property type="match status" value="1"/>
</dbReference>
<dbReference type="FunFam" id="2.20.25.80:FF:000003">
    <property type="entry name" value="WRKY transcription factor 57"/>
    <property type="match status" value="1"/>
</dbReference>
<evidence type="ECO:0000256" key="7">
    <source>
        <dbReference type="ARBA" id="ARBA00023163"/>
    </source>
</evidence>
<dbReference type="Pfam" id="PF03106">
    <property type="entry name" value="WRKY"/>
    <property type="match status" value="1"/>
</dbReference>
<comment type="caution">
    <text evidence="10">The sequence shown here is derived from an EMBL/GenBank/DDBJ whole genome shotgun (WGS) entry which is preliminary data.</text>
</comment>
<dbReference type="PANTHER" id="PTHR31221:SF112">
    <property type="entry name" value="WRKY TRANSCRIPTION FACTOR 50-RELATED"/>
    <property type="match status" value="1"/>
</dbReference>
<evidence type="ECO:0000313" key="10">
    <source>
        <dbReference type="EMBL" id="GMH06937.1"/>
    </source>
</evidence>
<dbReference type="InterPro" id="IPR011011">
    <property type="entry name" value="Znf_FYVE_PHD"/>
</dbReference>
<keyword evidence="6" id="KW-0238">DNA-binding</keyword>
<protein>
    <recommendedName>
        <fullName evidence="9">WRKY domain-containing protein</fullName>
    </recommendedName>
</protein>
<evidence type="ECO:0000256" key="5">
    <source>
        <dbReference type="ARBA" id="ARBA00023015"/>
    </source>
</evidence>
<dbReference type="InterPro" id="IPR003657">
    <property type="entry name" value="WRKY_dom"/>
</dbReference>
<keyword evidence="3" id="KW-0863">Zinc-finger</keyword>
<comment type="subcellular location">
    <subcellularLocation>
        <location evidence="1">Nucleus</location>
    </subcellularLocation>
</comment>
<reference evidence="10" key="1">
    <citation type="submission" date="2023-05" db="EMBL/GenBank/DDBJ databases">
        <title>Nepenthes gracilis genome sequencing.</title>
        <authorList>
            <person name="Fukushima K."/>
        </authorList>
    </citation>
    <scope>NUCLEOTIDE SEQUENCE</scope>
    <source>
        <strain evidence="10">SING2019-196</strain>
    </source>
</reference>
<dbReference type="InterPro" id="IPR044810">
    <property type="entry name" value="WRKY_plant"/>
</dbReference>
<keyword evidence="7" id="KW-0804">Transcription</keyword>
<dbReference type="GO" id="GO:0003700">
    <property type="term" value="F:DNA-binding transcription factor activity"/>
    <property type="evidence" value="ECO:0007669"/>
    <property type="project" value="InterPro"/>
</dbReference>
<dbReference type="Gene3D" id="3.30.40.10">
    <property type="entry name" value="Zinc/RING finger domain, C3HC4 (zinc finger)"/>
    <property type="match status" value="1"/>
</dbReference>
<evidence type="ECO:0000256" key="6">
    <source>
        <dbReference type="ARBA" id="ARBA00023125"/>
    </source>
</evidence>
<dbReference type="GO" id="GO:0005634">
    <property type="term" value="C:nucleus"/>
    <property type="evidence" value="ECO:0007669"/>
    <property type="project" value="UniProtKB-SubCell"/>
</dbReference>
<dbReference type="GO" id="GO:0008270">
    <property type="term" value="F:zinc ion binding"/>
    <property type="evidence" value="ECO:0007669"/>
    <property type="project" value="UniProtKB-KW"/>
</dbReference>
<dbReference type="InterPro" id="IPR013083">
    <property type="entry name" value="Znf_RING/FYVE/PHD"/>
</dbReference>
<evidence type="ECO:0000256" key="1">
    <source>
        <dbReference type="ARBA" id="ARBA00004123"/>
    </source>
</evidence>
<dbReference type="GO" id="GO:0043565">
    <property type="term" value="F:sequence-specific DNA binding"/>
    <property type="evidence" value="ECO:0007669"/>
    <property type="project" value="InterPro"/>
</dbReference>
<keyword evidence="2" id="KW-0479">Metal-binding</keyword>
<dbReference type="PANTHER" id="PTHR31221">
    <property type="entry name" value="WRKY TRANSCRIPTION FACTOR PROTEIN 1-RELATED"/>
    <property type="match status" value="1"/>
</dbReference>
<evidence type="ECO:0000259" key="9">
    <source>
        <dbReference type="PROSITE" id="PS50811"/>
    </source>
</evidence>
<dbReference type="InterPro" id="IPR036576">
    <property type="entry name" value="WRKY_dom_sf"/>
</dbReference>
<dbReference type="Gene3D" id="2.20.25.80">
    <property type="entry name" value="WRKY domain"/>
    <property type="match status" value="1"/>
</dbReference>
<dbReference type="EMBL" id="BSYO01000007">
    <property type="protein sequence ID" value="GMH06937.1"/>
    <property type="molecule type" value="Genomic_DNA"/>
</dbReference>
<organism evidence="10 11">
    <name type="scientific">Nepenthes gracilis</name>
    <name type="common">Slender pitcher plant</name>
    <dbReference type="NCBI Taxonomy" id="150966"/>
    <lineage>
        <taxon>Eukaryota</taxon>
        <taxon>Viridiplantae</taxon>
        <taxon>Streptophyta</taxon>
        <taxon>Embryophyta</taxon>
        <taxon>Tracheophyta</taxon>
        <taxon>Spermatophyta</taxon>
        <taxon>Magnoliopsida</taxon>
        <taxon>eudicotyledons</taxon>
        <taxon>Gunneridae</taxon>
        <taxon>Pentapetalae</taxon>
        <taxon>Caryophyllales</taxon>
        <taxon>Nepenthaceae</taxon>
        <taxon>Nepenthes</taxon>
    </lineage>
</organism>
<evidence type="ECO:0000313" key="11">
    <source>
        <dbReference type="Proteomes" id="UP001279734"/>
    </source>
</evidence>
<gene>
    <name evidence="10" type="ORF">Nepgr_008777</name>
</gene>
<keyword evidence="4" id="KW-0862">Zinc</keyword>
<evidence type="ECO:0000256" key="8">
    <source>
        <dbReference type="ARBA" id="ARBA00023242"/>
    </source>
</evidence>
<feature type="domain" description="WRKY" evidence="9">
    <location>
        <begin position="339"/>
        <end position="404"/>
    </location>
</feature>
<accession>A0AAD3S9I6</accession>
<evidence type="ECO:0000256" key="2">
    <source>
        <dbReference type="ARBA" id="ARBA00022723"/>
    </source>
</evidence>
<dbReference type="SUPFAM" id="SSF118290">
    <property type="entry name" value="WRKY DNA-binding domain"/>
    <property type="match status" value="1"/>
</dbReference>
<dbReference type="SMART" id="SM00774">
    <property type="entry name" value="WRKY"/>
    <property type="match status" value="1"/>
</dbReference>
<dbReference type="PROSITE" id="PS50811">
    <property type="entry name" value="WRKY"/>
    <property type="match status" value="1"/>
</dbReference>
<keyword evidence="5" id="KW-0805">Transcription regulation</keyword>
<keyword evidence="8" id="KW-0539">Nucleus</keyword>
<sequence>MKGLEDEDGEHGETPCGACGENYASDKFWICCDICEKWFHGKYVKINPLLGLSISSSTIGLPAATRKPPPPPPPHDAVVEDSSNCLISQNETPIRTWHPTLHFSTHILSLPLLLSPAIVNETSLDNDNCKQCPESVNIQNLGDFSTRGKDRKEWVSMLTAEKGSSKGRVVVGRSGHGATIQMHKKIPCVSGIFRSHPSNPASAVKLPAIALEAPRKASQAEPKNEVSITRTEIHMAGHGFLSRQSTQMSNMTFGSFESSERGYLEQSYFEISDFMAMDGWPAEDELASVVSGHVQNHLSYRENQVNDYGGSHEGDIGGDRRSVLETRQAKERVAFKTKSAIEILNDGFKWRKYGKKIVKDNPNPRNYYRCLSNGCPVKKRVERDGDDPSFVITTYHGIHNHPCPN</sequence>
<keyword evidence="11" id="KW-1185">Reference proteome</keyword>
<dbReference type="AlphaFoldDB" id="A0AAD3S9I6"/>
<name>A0AAD3S9I6_NEPGR</name>
<evidence type="ECO:0000256" key="3">
    <source>
        <dbReference type="ARBA" id="ARBA00022771"/>
    </source>
</evidence>